<comment type="similarity">
    <text evidence="1">Belongs to the vitamin uptake transporter (VUT/ECF) (TC 2.A.88) family. Q precursor transporter subfamily.</text>
</comment>
<dbReference type="OrthoDB" id="7065604at2"/>
<dbReference type="InterPro" id="IPR003744">
    <property type="entry name" value="YhhQ"/>
</dbReference>
<feature type="transmembrane region" description="Helical" evidence="1">
    <location>
        <begin position="74"/>
        <end position="93"/>
    </location>
</feature>
<proteinExistence type="inferred from homology"/>
<feature type="transmembrane region" description="Helical" evidence="1">
    <location>
        <begin position="99"/>
        <end position="125"/>
    </location>
</feature>
<dbReference type="PANTHER" id="PTHR34300">
    <property type="entry name" value="QUEUOSINE PRECURSOR TRANSPORTER-RELATED"/>
    <property type="match status" value="1"/>
</dbReference>
<sequence>MLSTLALSAARQRLVVAALAALHVTIIIASNYLVQLPITLFGLHTTWGAFSFPLVYVATDLTARVLGAAPARRVVRWVMLPALVLSYVISVLFHDGVFAGWAALGGFNLFVFRIALGSFIAYAVGQMLDIFVFSRLRATLAGSRHWWLAPSASSVLGNLVDSVLFFSIAFYASSDPFMAAHWVEIAMVDYAVKLMMAVAGILPLYGLLLAGLQRWFARSAAMQTAAA</sequence>
<dbReference type="Pfam" id="PF02592">
    <property type="entry name" value="Vut_1"/>
    <property type="match status" value="1"/>
</dbReference>
<protein>
    <recommendedName>
        <fullName evidence="1">Probable queuosine precursor transporter</fullName>
        <shortName evidence="1">Q precursor transporter</shortName>
    </recommendedName>
</protein>
<reference evidence="3" key="1">
    <citation type="submission" date="2015-08" db="EMBL/GenBank/DDBJ databases">
        <authorList>
            <person name="Varghese N."/>
        </authorList>
    </citation>
    <scope>NUCLEOTIDE SEQUENCE [LARGE SCALE GENOMIC DNA]</scope>
    <source>
        <strain evidence="3">DSM 18181</strain>
    </source>
</reference>
<keyword evidence="1" id="KW-1003">Cell membrane</keyword>
<keyword evidence="1" id="KW-1133">Transmembrane helix</keyword>
<dbReference type="NCBIfam" id="NF008406">
    <property type="entry name" value="PRK11212.1"/>
    <property type="match status" value="1"/>
</dbReference>
<feature type="transmembrane region" description="Helical" evidence="1">
    <location>
        <begin position="190"/>
        <end position="212"/>
    </location>
</feature>
<name>A0A0K6HZ78_9BURK</name>
<keyword evidence="1" id="KW-0997">Cell inner membrane</keyword>
<evidence type="ECO:0000256" key="1">
    <source>
        <dbReference type="HAMAP-Rule" id="MF_02088"/>
    </source>
</evidence>
<feature type="transmembrane region" description="Helical" evidence="1">
    <location>
        <begin position="14"/>
        <end position="34"/>
    </location>
</feature>
<dbReference type="NCBIfam" id="TIGR00697">
    <property type="entry name" value="queuosine precursor transporter"/>
    <property type="match status" value="1"/>
</dbReference>
<feature type="transmembrane region" description="Helical" evidence="1">
    <location>
        <begin position="146"/>
        <end position="170"/>
    </location>
</feature>
<dbReference type="RefSeq" id="WP_055450177.1">
    <property type="nucleotide sequence ID" value="NZ_CYHF01000004.1"/>
</dbReference>
<keyword evidence="1" id="KW-0472">Membrane</keyword>
<dbReference type="HAMAP" id="MF_02088">
    <property type="entry name" value="Q_prec_transport"/>
    <property type="match status" value="1"/>
</dbReference>
<evidence type="ECO:0000313" key="3">
    <source>
        <dbReference type="Proteomes" id="UP000183649"/>
    </source>
</evidence>
<dbReference type="EMBL" id="CYHF01000004">
    <property type="protein sequence ID" value="CUA96121.1"/>
    <property type="molecule type" value="Genomic_DNA"/>
</dbReference>
<comment type="subcellular location">
    <subcellularLocation>
        <location evidence="1">Cell inner membrane</location>
        <topology evidence="1">Multi-pass membrane protein</topology>
    </subcellularLocation>
</comment>
<dbReference type="PANTHER" id="PTHR34300:SF1">
    <property type="entry name" value="QUEUOSINE PRECURSOR TRANSPORTER"/>
    <property type="match status" value="1"/>
</dbReference>
<gene>
    <name evidence="2" type="ORF">Ga0061069_10414</name>
</gene>
<dbReference type="STRING" id="339866.GCA_001418255_01247"/>
<dbReference type="Proteomes" id="UP000183649">
    <property type="component" value="Unassembled WGS sequence"/>
</dbReference>
<evidence type="ECO:0000313" key="2">
    <source>
        <dbReference type="EMBL" id="CUA96121.1"/>
    </source>
</evidence>
<feature type="transmembrane region" description="Helical" evidence="1">
    <location>
        <begin position="46"/>
        <end position="67"/>
    </location>
</feature>
<comment type="function">
    <text evidence="1">Involved in the import of queuosine (Q) precursors, required for Q precursor salvage.</text>
</comment>
<organism evidence="2 3">
    <name type="scientific">Thiomonas bhubaneswarensis</name>
    <dbReference type="NCBI Taxonomy" id="339866"/>
    <lineage>
        <taxon>Bacteria</taxon>
        <taxon>Pseudomonadati</taxon>
        <taxon>Pseudomonadota</taxon>
        <taxon>Betaproteobacteria</taxon>
        <taxon>Burkholderiales</taxon>
        <taxon>Thiomonas</taxon>
    </lineage>
</organism>
<keyword evidence="1" id="KW-0813">Transport</keyword>
<accession>A0A0K6HZ78</accession>
<dbReference type="GO" id="GO:0005886">
    <property type="term" value="C:plasma membrane"/>
    <property type="evidence" value="ECO:0007669"/>
    <property type="project" value="UniProtKB-SubCell"/>
</dbReference>
<keyword evidence="3" id="KW-1185">Reference proteome</keyword>
<dbReference type="GO" id="GO:0022857">
    <property type="term" value="F:transmembrane transporter activity"/>
    <property type="evidence" value="ECO:0007669"/>
    <property type="project" value="UniProtKB-UniRule"/>
</dbReference>
<keyword evidence="1" id="KW-0812">Transmembrane</keyword>
<dbReference type="AlphaFoldDB" id="A0A0K6HZ78"/>